<dbReference type="RefSeq" id="WP_116355775.1">
    <property type="nucleotide sequence ID" value="NZ_JASNFM010000070.1"/>
</dbReference>
<evidence type="ECO:0000313" key="2">
    <source>
        <dbReference type="Proteomes" id="UP000256780"/>
    </source>
</evidence>
<dbReference type="Pfam" id="PF05488">
    <property type="entry name" value="PAAR_motif"/>
    <property type="match status" value="1"/>
</dbReference>
<organism evidence="1 2">
    <name type="scientific">Cupriavidus taiwanensis</name>
    <dbReference type="NCBI Taxonomy" id="164546"/>
    <lineage>
        <taxon>Bacteria</taxon>
        <taxon>Pseudomonadati</taxon>
        <taxon>Pseudomonadota</taxon>
        <taxon>Betaproteobacteria</taxon>
        <taxon>Burkholderiales</taxon>
        <taxon>Burkholderiaceae</taxon>
        <taxon>Cupriavidus</taxon>
    </lineage>
</organism>
<name>A0A976A278_9BURK</name>
<dbReference type="CDD" id="cd14744">
    <property type="entry name" value="PAAR_CT_2"/>
    <property type="match status" value="1"/>
</dbReference>
<proteinExistence type="predicted"/>
<dbReference type="Proteomes" id="UP000256780">
    <property type="component" value="Chromosome CBM2587_a"/>
</dbReference>
<accession>A0A976A278</accession>
<dbReference type="OrthoDB" id="8565659at2"/>
<dbReference type="InterPro" id="IPR008727">
    <property type="entry name" value="PAAR_motif"/>
</dbReference>
<dbReference type="EMBL" id="OFSQ01000023">
    <property type="protein sequence ID" value="SOY53474.1"/>
    <property type="molecule type" value="Genomic_DNA"/>
</dbReference>
<comment type="caution">
    <text evidence="1">The sequence shown here is derived from an EMBL/GenBank/DDBJ whole genome shotgun (WGS) entry which is preliminary data.</text>
</comment>
<gene>
    <name evidence="1" type="ORF">CBM2587_A40082</name>
</gene>
<evidence type="ECO:0000313" key="1">
    <source>
        <dbReference type="EMBL" id="SOY53474.1"/>
    </source>
</evidence>
<reference evidence="1 2" key="1">
    <citation type="submission" date="2018-01" db="EMBL/GenBank/DDBJ databases">
        <authorList>
            <person name="Clerissi C."/>
        </authorList>
    </citation>
    <scope>NUCLEOTIDE SEQUENCE [LARGE SCALE GENOMIC DNA]</scope>
    <source>
        <strain evidence="1">Cupriavidus sp. LMG 19464</strain>
    </source>
</reference>
<dbReference type="Gene3D" id="2.60.200.60">
    <property type="match status" value="1"/>
</dbReference>
<dbReference type="AlphaFoldDB" id="A0A976A278"/>
<sequence length="91" mass="9089">MSANIITVGDATTHGGVVISGSPTSKIQGKPVARLGDLVRCPQRYPDGRPHGINPIVQVAGRYKVGGIPGACAGDLTACGCALIGSHGARA</sequence>
<protein>
    <submittedName>
        <fullName evidence="1">PAAR repeat-containing protein</fullName>
    </submittedName>
</protein>